<proteinExistence type="predicted"/>
<accession>A0ABM8RSF4</accession>
<gene>
    <name evidence="1" type="ORF">NSPZN2_40182</name>
</gene>
<reference evidence="1 2" key="1">
    <citation type="submission" date="2021-02" db="EMBL/GenBank/DDBJ databases">
        <authorList>
            <person name="Han P."/>
        </authorList>
    </citation>
    <scope>NUCLEOTIDE SEQUENCE [LARGE SCALE GENOMIC DNA]</scope>
    <source>
        <strain evidence="1">Candidatus Nitrospira sp. ZN2</strain>
    </source>
</reference>
<protein>
    <submittedName>
        <fullName evidence="1">Uncharacterized protein</fullName>
    </submittedName>
</protein>
<comment type="caution">
    <text evidence="1">The sequence shown here is derived from an EMBL/GenBank/DDBJ whole genome shotgun (WGS) entry which is preliminary data.</text>
</comment>
<dbReference type="EMBL" id="CAJNBJ010000017">
    <property type="protein sequence ID" value="CAE6768987.1"/>
    <property type="molecule type" value="Genomic_DNA"/>
</dbReference>
<evidence type="ECO:0000313" key="2">
    <source>
        <dbReference type="Proteomes" id="UP000675880"/>
    </source>
</evidence>
<name>A0ABM8RSF4_9BACT</name>
<organism evidence="1 2">
    <name type="scientific">Nitrospira defluvii</name>
    <dbReference type="NCBI Taxonomy" id="330214"/>
    <lineage>
        <taxon>Bacteria</taxon>
        <taxon>Pseudomonadati</taxon>
        <taxon>Nitrospirota</taxon>
        <taxon>Nitrospiria</taxon>
        <taxon>Nitrospirales</taxon>
        <taxon>Nitrospiraceae</taxon>
        <taxon>Nitrospira</taxon>
    </lineage>
</organism>
<keyword evidence="2" id="KW-1185">Reference proteome</keyword>
<sequence>MYTDDSVLTHDEHKAAEAAFRGLPLDSDWSRGAQLIYIGILEVTHGRDVVEDCRWEEVAAAVGS</sequence>
<dbReference type="Proteomes" id="UP000675880">
    <property type="component" value="Unassembled WGS sequence"/>
</dbReference>
<evidence type="ECO:0000313" key="1">
    <source>
        <dbReference type="EMBL" id="CAE6768987.1"/>
    </source>
</evidence>